<reference evidence="2" key="1">
    <citation type="submission" date="2021-10" db="EMBL/GenBank/DDBJ databases">
        <title>Tropical sea cucumber genome reveals ecological adaptation and Cuvierian tubules defense mechanism.</title>
        <authorList>
            <person name="Chen T."/>
        </authorList>
    </citation>
    <scope>NUCLEOTIDE SEQUENCE</scope>
    <source>
        <strain evidence="2">Nanhai2018</strain>
        <tissue evidence="2">Muscle</tissue>
    </source>
</reference>
<name>A0A9Q1BZB4_HOLLE</name>
<evidence type="ECO:0000313" key="2">
    <source>
        <dbReference type="EMBL" id="KAJ8035299.1"/>
    </source>
</evidence>
<accession>A0A9Q1BZB4</accession>
<protein>
    <submittedName>
        <fullName evidence="2">Uncharacterized protein</fullName>
    </submittedName>
</protein>
<evidence type="ECO:0000313" key="3">
    <source>
        <dbReference type="Proteomes" id="UP001152320"/>
    </source>
</evidence>
<keyword evidence="3" id="KW-1185">Reference proteome</keyword>
<feature type="chain" id="PRO_5040300214" evidence="1">
    <location>
        <begin position="22"/>
        <end position="78"/>
    </location>
</feature>
<sequence length="78" mass="8864">MQSKTLYLLLALSLMVAIATGYEDEDFFDDLVDNAMEKRGRRRRNKLVPCPGREKCMCVYNGKEYVQLICAQSGKVGL</sequence>
<organism evidence="2 3">
    <name type="scientific">Holothuria leucospilota</name>
    <name type="common">Black long sea cucumber</name>
    <name type="synonym">Mertensiothuria leucospilota</name>
    <dbReference type="NCBI Taxonomy" id="206669"/>
    <lineage>
        <taxon>Eukaryota</taxon>
        <taxon>Metazoa</taxon>
        <taxon>Echinodermata</taxon>
        <taxon>Eleutherozoa</taxon>
        <taxon>Echinozoa</taxon>
        <taxon>Holothuroidea</taxon>
        <taxon>Aspidochirotacea</taxon>
        <taxon>Aspidochirotida</taxon>
        <taxon>Holothuriidae</taxon>
        <taxon>Holothuria</taxon>
    </lineage>
</organism>
<gene>
    <name evidence="2" type="ORF">HOLleu_22478</name>
</gene>
<proteinExistence type="predicted"/>
<dbReference type="AlphaFoldDB" id="A0A9Q1BZB4"/>
<comment type="caution">
    <text evidence="2">The sequence shown here is derived from an EMBL/GenBank/DDBJ whole genome shotgun (WGS) entry which is preliminary data.</text>
</comment>
<evidence type="ECO:0000256" key="1">
    <source>
        <dbReference type="SAM" id="SignalP"/>
    </source>
</evidence>
<feature type="signal peptide" evidence="1">
    <location>
        <begin position="1"/>
        <end position="21"/>
    </location>
</feature>
<dbReference type="Proteomes" id="UP001152320">
    <property type="component" value="Chromosome 10"/>
</dbReference>
<keyword evidence="1" id="KW-0732">Signal</keyword>
<dbReference type="EMBL" id="JAIZAY010000010">
    <property type="protein sequence ID" value="KAJ8035299.1"/>
    <property type="molecule type" value="Genomic_DNA"/>
</dbReference>